<evidence type="ECO:0000256" key="3">
    <source>
        <dbReference type="ARBA" id="ARBA00010142"/>
    </source>
</evidence>
<dbReference type="InParanoid" id="A0A6J2WIP7"/>
<keyword evidence="11" id="KW-0564">Palmitate</keyword>
<dbReference type="PROSITE" id="PS51421">
    <property type="entry name" value="RAS"/>
    <property type="match status" value="1"/>
</dbReference>
<dbReference type="InterPro" id="IPR005225">
    <property type="entry name" value="Small_GTP-bd"/>
</dbReference>
<dbReference type="GO" id="GO:0005525">
    <property type="term" value="F:GTP binding"/>
    <property type="evidence" value="ECO:0007669"/>
    <property type="project" value="UniProtKB-KW"/>
</dbReference>
<keyword evidence="8" id="KW-0460">Magnesium</keyword>
<evidence type="ECO:0000256" key="2">
    <source>
        <dbReference type="ARBA" id="ARBA00004342"/>
    </source>
</evidence>
<comment type="similarity">
    <text evidence="3">Belongs to the small GTPase superfamily. Rho family.</text>
</comment>
<dbReference type="GO" id="GO:0007010">
    <property type="term" value="P:cytoskeleton organization"/>
    <property type="evidence" value="ECO:0007669"/>
    <property type="project" value="UniProtKB-ARBA"/>
</dbReference>
<dbReference type="InterPro" id="IPR001806">
    <property type="entry name" value="Small_GTPase"/>
</dbReference>
<keyword evidence="10" id="KW-0472">Membrane</keyword>
<keyword evidence="9" id="KW-0342">GTP-binding</keyword>
<dbReference type="PROSITE" id="PS51420">
    <property type="entry name" value="RHO"/>
    <property type="match status" value="1"/>
</dbReference>
<accession>A0A6J2WIP7</accession>
<dbReference type="Proteomes" id="UP000504632">
    <property type="component" value="Chromosome 1"/>
</dbReference>
<dbReference type="GO" id="GO:0046872">
    <property type="term" value="F:metal ion binding"/>
    <property type="evidence" value="ECO:0007669"/>
    <property type="project" value="UniProtKB-KW"/>
</dbReference>
<evidence type="ECO:0000313" key="13">
    <source>
        <dbReference type="Proteomes" id="UP000504632"/>
    </source>
</evidence>
<dbReference type="GO" id="GO:0003924">
    <property type="term" value="F:GTPase activity"/>
    <property type="evidence" value="ECO:0007669"/>
    <property type="project" value="InterPro"/>
</dbReference>
<evidence type="ECO:0000256" key="9">
    <source>
        <dbReference type="ARBA" id="ARBA00023134"/>
    </source>
</evidence>
<evidence type="ECO:0000256" key="7">
    <source>
        <dbReference type="ARBA" id="ARBA00022741"/>
    </source>
</evidence>
<dbReference type="SUPFAM" id="SSF52540">
    <property type="entry name" value="P-loop containing nucleoside triphosphate hydrolases"/>
    <property type="match status" value="1"/>
</dbReference>
<dbReference type="Gene3D" id="3.40.50.300">
    <property type="entry name" value="P-loop containing nucleotide triphosphate hydrolases"/>
    <property type="match status" value="1"/>
</dbReference>
<evidence type="ECO:0000256" key="8">
    <source>
        <dbReference type="ARBA" id="ARBA00022842"/>
    </source>
</evidence>
<gene>
    <name evidence="14" type="primary">LOC115823291</name>
</gene>
<keyword evidence="5" id="KW-0597">Phosphoprotein</keyword>
<dbReference type="AlphaFoldDB" id="A0A6J2WIP7"/>
<dbReference type="FunFam" id="3.40.50.300:FF:000561">
    <property type="entry name" value="rho-related GTP-binding protein RhoV"/>
    <property type="match status" value="1"/>
</dbReference>
<proteinExistence type="inferred from homology"/>
<dbReference type="SMART" id="SM00175">
    <property type="entry name" value="RAB"/>
    <property type="match status" value="1"/>
</dbReference>
<dbReference type="InterPro" id="IPR003578">
    <property type="entry name" value="Small_GTPase_Rho"/>
</dbReference>
<evidence type="ECO:0000256" key="1">
    <source>
        <dbReference type="ARBA" id="ARBA00001946"/>
    </source>
</evidence>
<dbReference type="GO" id="GO:0008360">
    <property type="term" value="P:regulation of cell shape"/>
    <property type="evidence" value="ECO:0007669"/>
    <property type="project" value="UniProtKB-ARBA"/>
</dbReference>
<dbReference type="SMART" id="SM00173">
    <property type="entry name" value="RAS"/>
    <property type="match status" value="1"/>
</dbReference>
<dbReference type="CDD" id="cd04130">
    <property type="entry name" value="Wrch_1"/>
    <property type="match status" value="1"/>
</dbReference>
<dbReference type="InterPro" id="IPR027417">
    <property type="entry name" value="P-loop_NTPase"/>
</dbReference>
<name>A0A6J2WIP7_CHACN</name>
<keyword evidence="13" id="KW-1185">Reference proteome</keyword>
<keyword evidence="6" id="KW-0479">Metal-binding</keyword>
<dbReference type="GO" id="GO:0007264">
    <property type="term" value="P:small GTPase-mediated signal transduction"/>
    <property type="evidence" value="ECO:0007669"/>
    <property type="project" value="InterPro"/>
</dbReference>
<dbReference type="PANTHER" id="PTHR24072">
    <property type="entry name" value="RHO FAMILY GTPASE"/>
    <property type="match status" value="1"/>
</dbReference>
<comment type="subcellular location">
    <subcellularLocation>
        <location evidence="2">Cell membrane</location>
        <topology evidence="2">Lipid-anchor</topology>
        <orientation evidence="2">Cytoplasmic side</orientation>
    </subcellularLocation>
</comment>
<dbReference type="PRINTS" id="PR00449">
    <property type="entry name" value="RASTRNSFRMNG"/>
</dbReference>
<dbReference type="NCBIfam" id="TIGR00231">
    <property type="entry name" value="small_GTP"/>
    <property type="match status" value="1"/>
</dbReference>
<dbReference type="OrthoDB" id="8830751at2759"/>
<keyword evidence="7" id="KW-0547">Nucleotide-binding</keyword>
<dbReference type="GeneID" id="115823291"/>
<sequence>MGFQMFFHNNNLNRPKTFSIKFSKKMDQEPTIRCMLVGDGAVGKTSMIISYISSGFPSNYYQTAFDVYTGKVRVDGTPLKIQLLDTAGQEEYDRFRSLCYPHTDVFLLCFSVVNPDSFHNISTKWIPQLRAHNPTLPIVLVGTQSDLRHDVNVLVRLDKFQVAPVPAYQARRLAEQIQAQDYVECSALTQKSLKEAFDTAIFAAIKHKAHRANRLTFLDRVKTFSSVGWRKLFCFV</sequence>
<dbReference type="PROSITE" id="PS51419">
    <property type="entry name" value="RAB"/>
    <property type="match status" value="1"/>
</dbReference>
<evidence type="ECO:0000313" key="14">
    <source>
        <dbReference type="RefSeq" id="XP_030643196.1"/>
    </source>
</evidence>
<evidence type="ECO:0000256" key="11">
    <source>
        <dbReference type="ARBA" id="ARBA00023139"/>
    </source>
</evidence>
<dbReference type="SMART" id="SM00174">
    <property type="entry name" value="RHO"/>
    <property type="match status" value="1"/>
</dbReference>
<dbReference type="GO" id="GO:0005886">
    <property type="term" value="C:plasma membrane"/>
    <property type="evidence" value="ECO:0007669"/>
    <property type="project" value="UniProtKB-SubCell"/>
</dbReference>
<reference evidence="14" key="1">
    <citation type="submission" date="2025-08" db="UniProtKB">
        <authorList>
            <consortium name="RefSeq"/>
        </authorList>
    </citation>
    <scope>IDENTIFICATION</scope>
</reference>
<keyword evidence="4" id="KW-1003">Cell membrane</keyword>
<evidence type="ECO:0000256" key="10">
    <source>
        <dbReference type="ARBA" id="ARBA00023136"/>
    </source>
</evidence>
<evidence type="ECO:0000256" key="4">
    <source>
        <dbReference type="ARBA" id="ARBA00022475"/>
    </source>
</evidence>
<evidence type="ECO:0000256" key="5">
    <source>
        <dbReference type="ARBA" id="ARBA00022553"/>
    </source>
</evidence>
<organism evidence="13 14">
    <name type="scientific">Chanos chanos</name>
    <name type="common">Milkfish</name>
    <name type="synonym">Mugil chanos</name>
    <dbReference type="NCBI Taxonomy" id="29144"/>
    <lineage>
        <taxon>Eukaryota</taxon>
        <taxon>Metazoa</taxon>
        <taxon>Chordata</taxon>
        <taxon>Craniata</taxon>
        <taxon>Vertebrata</taxon>
        <taxon>Euteleostomi</taxon>
        <taxon>Actinopterygii</taxon>
        <taxon>Neopterygii</taxon>
        <taxon>Teleostei</taxon>
        <taxon>Ostariophysi</taxon>
        <taxon>Gonorynchiformes</taxon>
        <taxon>Chanidae</taxon>
        <taxon>Chanos</taxon>
    </lineage>
</organism>
<evidence type="ECO:0000256" key="12">
    <source>
        <dbReference type="ARBA" id="ARBA00023288"/>
    </source>
</evidence>
<comment type="cofactor">
    <cofactor evidence="1">
        <name>Mg(2+)</name>
        <dbReference type="ChEBI" id="CHEBI:18420"/>
    </cofactor>
</comment>
<dbReference type="RefSeq" id="XP_030643196.1">
    <property type="nucleotide sequence ID" value="XM_030787336.1"/>
</dbReference>
<keyword evidence="12" id="KW-0449">Lipoprotein</keyword>
<evidence type="ECO:0000256" key="6">
    <source>
        <dbReference type="ARBA" id="ARBA00022723"/>
    </source>
</evidence>
<dbReference type="Pfam" id="PF00071">
    <property type="entry name" value="Ras"/>
    <property type="match status" value="1"/>
</dbReference>
<protein>
    <submittedName>
        <fullName evidence="14">Rho-related GTP-binding protein RhoV-like</fullName>
    </submittedName>
</protein>